<evidence type="ECO:0000313" key="2">
    <source>
        <dbReference type="Proteomes" id="UP000278437"/>
    </source>
</evidence>
<dbReference type="Gene3D" id="2.40.50.140">
    <property type="entry name" value="Nucleic acid-binding proteins"/>
    <property type="match status" value="1"/>
</dbReference>
<dbReference type="Proteomes" id="UP000278437">
    <property type="component" value="Chromosome"/>
</dbReference>
<dbReference type="SUPFAM" id="SSF50249">
    <property type="entry name" value="Nucleic acid-binding proteins"/>
    <property type="match status" value="1"/>
</dbReference>
<keyword evidence="2" id="KW-1185">Reference proteome</keyword>
<accession>A0ABM7DQS7</accession>
<evidence type="ECO:0000313" key="1">
    <source>
        <dbReference type="EMBL" id="AZQ12047.1"/>
    </source>
</evidence>
<protein>
    <submittedName>
        <fullName evidence="1">Primosomal replication protein n</fullName>
    </submittedName>
</protein>
<name>A0ABM7DQS7_9GAMM</name>
<reference evidence="2" key="1">
    <citation type="submission" date="2017-03" db="EMBL/GenBank/DDBJ databases">
        <title>Full genome sequence of a non-lethal Shewanella isolate that potentiates virulence of Vibio parahaemolyticus causing acute hepatopancreatic necrosis disease (AHPND) in shrimp.</title>
        <authorList>
            <person name="Prachumwat A."/>
            <person name="Sritunyalucksana K."/>
        </authorList>
    </citation>
    <scope>NUCLEOTIDE SEQUENCE [LARGE SCALE GENOMIC DNA]</scope>
    <source>
        <strain evidence="2">TH2012</strain>
    </source>
</reference>
<dbReference type="InterPro" id="IPR012340">
    <property type="entry name" value="NA-bd_OB-fold"/>
</dbReference>
<proteinExistence type="predicted"/>
<gene>
    <name evidence="1" type="primary">priB</name>
    <name evidence="1" type="ORF">STH12_02983</name>
</gene>
<dbReference type="EMBL" id="CP020373">
    <property type="protein sequence ID" value="AZQ12047.1"/>
    <property type="molecule type" value="Genomic_DNA"/>
</dbReference>
<organism evidence="1 2">
    <name type="scientific">Shewanella khirikhana</name>
    <dbReference type="NCBI Taxonomy" id="1965282"/>
    <lineage>
        <taxon>Bacteria</taxon>
        <taxon>Pseudomonadati</taxon>
        <taxon>Pseudomonadota</taxon>
        <taxon>Gammaproteobacteria</taxon>
        <taxon>Alteromonadales</taxon>
        <taxon>Shewanellaceae</taxon>
        <taxon>Shewanella</taxon>
    </lineage>
</organism>
<sequence length="48" mass="5334">MSGQHFECISDTLQAGMEIQVQGFLSTQQSRNGQSRLVIHAENVELKS</sequence>